<sequence length="121" mass="12993">MSTAFPTIPPLPALPERLAEGGVRRMSVRATVEVEVFVAPFADWTEEDIALRIEHDLIDTIAYKAGYAADAERGDVVSAAPARGGLPESVVHVRDLEILADEPADVDEVVETAEAIASERP</sequence>
<dbReference type="RefSeq" id="WP_353707275.1">
    <property type="nucleotide sequence ID" value="NZ_CP159290.1"/>
</dbReference>
<gene>
    <name evidence="1" type="ORF">ABRQ22_14820</name>
</gene>
<dbReference type="EMBL" id="CP159290">
    <property type="protein sequence ID" value="XCH28867.1"/>
    <property type="molecule type" value="Genomic_DNA"/>
</dbReference>
<protein>
    <submittedName>
        <fullName evidence="1">Uncharacterized protein</fullName>
    </submittedName>
</protein>
<dbReference type="AlphaFoldDB" id="A0AAU8FYG0"/>
<name>A0AAU8FYG0_9MICO</name>
<proteinExistence type="predicted"/>
<organism evidence="1">
    <name type="scientific">Cellulosimicrobium sp. ES-005</name>
    <dbReference type="NCBI Taxonomy" id="3163031"/>
    <lineage>
        <taxon>Bacteria</taxon>
        <taxon>Bacillati</taxon>
        <taxon>Actinomycetota</taxon>
        <taxon>Actinomycetes</taxon>
        <taxon>Micrococcales</taxon>
        <taxon>Promicromonosporaceae</taxon>
        <taxon>Cellulosimicrobium</taxon>
    </lineage>
</organism>
<evidence type="ECO:0000313" key="1">
    <source>
        <dbReference type="EMBL" id="XCH28867.1"/>
    </source>
</evidence>
<reference evidence="1" key="1">
    <citation type="submission" date="2024-06" db="EMBL/GenBank/DDBJ databases">
        <title>Complete genome sequence of the cellulolytic actinobacterium, Cellulosimicrobium ES-005.</title>
        <authorList>
            <person name="Matthews C.T."/>
            <person name="Underwood K.D."/>
            <person name="Ghanchi K.M."/>
            <person name="Fields S.D."/>
            <person name="Gardner S.G."/>
        </authorList>
    </citation>
    <scope>NUCLEOTIDE SEQUENCE</scope>
    <source>
        <strain evidence="1">ES-005</strain>
    </source>
</reference>
<accession>A0AAU8FYG0</accession>